<feature type="binding site" evidence="3">
    <location>
        <position position="185"/>
    </location>
    <ligand>
        <name>phosphate</name>
        <dbReference type="ChEBI" id="CHEBI:43474"/>
    </ligand>
</feature>
<comment type="catalytic activity">
    <reaction evidence="3">
        <text>S-methyl-5'-thioinosine + phosphate = 5-(methylsulfanyl)-alpha-D-ribose 1-phosphate + hypoxanthine</text>
        <dbReference type="Rhea" id="RHEA:30643"/>
        <dbReference type="ChEBI" id="CHEBI:17368"/>
        <dbReference type="ChEBI" id="CHEBI:43474"/>
        <dbReference type="ChEBI" id="CHEBI:48595"/>
        <dbReference type="ChEBI" id="CHEBI:58533"/>
        <dbReference type="EC" id="2.4.2.44"/>
    </reaction>
</comment>
<name>A0ABR9DJG0_9GAMM</name>
<dbReference type="EC" id="2.4.2.44" evidence="3"/>
<dbReference type="GO" id="GO:0016757">
    <property type="term" value="F:glycosyltransferase activity"/>
    <property type="evidence" value="ECO:0007669"/>
    <property type="project" value="UniProtKB-KW"/>
</dbReference>
<comment type="subunit">
    <text evidence="3">Homotrimer.</text>
</comment>
<comment type="miscellaneous">
    <text evidence="3">Although this enzyme belongs to the family of MTA phosphorylases based on sequence homology, it has been shown that conserved amino acid substitutions in the substrate binding pocket convert the substrate specificity of this enzyme from 6-aminopurines to 6-oxopurines.</text>
</comment>
<dbReference type="Proteomes" id="UP000641152">
    <property type="component" value="Unassembled WGS sequence"/>
</dbReference>
<feature type="binding site" evidence="3">
    <location>
        <begin position="51"/>
        <end position="52"/>
    </location>
    <ligand>
        <name>phosphate</name>
        <dbReference type="ChEBI" id="CHEBI:43474"/>
    </ligand>
</feature>
<comment type="function">
    <text evidence="3">Catalyzes the reversible phosphorylation of S-methyl-5'-thioinosine (MTI) to hypoxanthine and 5-methylthioribose-1-phosphate. Involved in the breakdown of S-methyl-5'-thioadenosine (MTA), a major by-product of polyamine biosynthesis. Catabolism of (MTA) occurs via deamination to MTI and phosphorolysis to hypoxanthine.</text>
</comment>
<evidence type="ECO:0000256" key="1">
    <source>
        <dbReference type="ARBA" id="ARBA00022676"/>
    </source>
</evidence>
<evidence type="ECO:0000256" key="2">
    <source>
        <dbReference type="ARBA" id="ARBA00022679"/>
    </source>
</evidence>
<dbReference type="SUPFAM" id="SSF53167">
    <property type="entry name" value="Purine and uridine phosphorylases"/>
    <property type="match status" value="1"/>
</dbReference>
<dbReference type="PANTHER" id="PTHR42679">
    <property type="entry name" value="S-METHYL-5'-THIOADENOSINE PHOSPHORYLASE"/>
    <property type="match status" value="1"/>
</dbReference>
<proteinExistence type="inferred from homology"/>
<feature type="binding site" evidence="3">
    <location>
        <begin position="208"/>
        <end position="210"/>
    </location>
    <ligand>
        <name>substrate</name>
    </ligand>
</feature>
<evidence type="ECO:0000313" key="6">
    <source>
        <dbReference type="Proteomes" id="UP000641152"/>
    </source>
</evidence>
<sequence>MTLAIIGGTGLTQIEALTITGEERLTTPFGEPSAPYLLGELNGKKLVFLARHGNPHRIPPHKINYRANIWGLKQLGVTEIIGVAAVGGIGAKMAPAVIAIPNQLVDYSYGREHTFFADDLEHVTHIDFTEPYTPSLRARIIQAAQQADISITSSGTYGCTQGPRLETFAEIKRMANDGCDLVGMTGMPEAALARELGLAYANISVVANWAAGVVEGEITMAEIEKNLDVGMANAIALLKATALFND</sequence>
<keyword evidence="2 3" id="KW-0808">Transferase</keyword>
<dbReference type="InterPro" id="IPR000845">
    <property type="entry name" value="Nucleoside_phosphorylase_d"/>
</dbReference>
<feature type="domain" description="Nucleoside phosphorylase" evidence="4">
    <location>
        <begin position="2"/>
        <end position="240"/>
    </location>
</feature>
<accession>A0ABR9DJG0</accession>
<keyword evidence="1 3" id="KW-0328">Glycosyltransferase</keyword>
<evidence type="ECO:0000313" key="5">
    <source>
        <dbReference type="EMBL" id="MBD9363237.1"/>
    </source>
</evidence>
<comment type="caution">
    <text evidence="5">The sequence shown here is derived from an EMBL/GenBank/DDBJ whole genome shotgun (WGS) entry which is preliminary data.</text>
</comment>
<dbReference type="PANTHER" id="PTHR42679:SF2">
    <property type="entry name" value="S-METHYL-5'-THIOADENOSINE PHOSPHORYLASE"/>
    <property type="match status" value="1"/>
</dbReference>
<organism evidence="5 6">
    <name type="scientific">Methylomonas fluvii</name>
    <dbReference type="NCBI Taxonomy" id="1854564"/>
    <lineage>
        <taxon>Bacteria</taxon>
        <taxon>Pseudomonadati</taxon>
        <taxon>Pseudomonadota</taxon>
        <taxon>Gammaproteobacteria</taxon>
        <taxon>Methylococcales</taxon>
        <taxon>Methylococcaceae</taxon>
        <taxon>Methylomonas</taxon>
    </lineage>
</organism>
<feature type="binding site" evidence="3">
    <location>
        <position position="184"/>
    </location>
    <ligand>
        <name>substrate</name>
    </ligand>
</feature>
<dbReference type="NCBIfam" id="TIGR01694">
    <property type="entry name" value="MTAP"/>
    <property type="match status" value="1"/>
</dbReference>
<comment type="caution">
    <text evidence="3">Lacks conserved residue(s) required for the propagation of feature annotation.</text>
</comment>
<evidence type="ECO:0000256" key="3">
    <source>
        <dbReference type="HAMAP-Rule" id="MF_01963"/>
    </source>
</evidence>
<keyword evidence="6" id="KW-1185">Reference proteome</keyword>
<keyword evidence="3" id="KW-0660">Purine salvage</keyword>
<evidence type="ECO:0000259" key="4">
    <source>
        <dbReference type="Pfam" id="PF01048"/>
    </source>
</evidence>
<protein>
    <recommendedName>
        <fullName evidence="3">Probable S-methyl-5'-thioinosine phosphorylase</fullName>
        <ecNumber evidence="3">2.4.2.44</ecNumber>
    </recommendedName>
    <alternativeName>
        <fullName evidence="3">5'-methylthioinosine phosphorylase</fullName>
        <shortName evidence="3">MTI phosphorylase</shortName>
        <shortName evidence="3">MTIP</shortName>
    </alternativeName>
</protein>
<gene>
    <name evidence="5" type="ORF">EBB_22680</name>
</gene>
<comment type="similarity">
    <text evidence="3">Belongs to the PNP/MTAP phosphorylase family. MTAP subfamily.</text>
</comment>
<dbReference type="HAMAP" id="MF_01963">
    <property type="entry name" value="MTAP"/>
    <property type="match status" value="1"/>
</dbReference>
<dbReference type="InterPro" id="IPR010044">
    <property type="entry name" value="MTAP"/>
</dbReference>
<dbReference type="RefSeq" id="WP_192395935.1">
    <property type="nucleotide sequence ID" value="NZ_CAJHIU010000003.1"/>
</dbReference>
<dbReference type="Gene3D" id="3.40.50.1580">
    <property type="entry name" value="Nucleoside phosphorylase domain"/>
    <property type="match status" value="1"/>
</dbReference>
<reference evidence="5 6" key="1">
    <citation type="submission" date="2020-09" db="EMBL/GenBank/DDBJ databases">
        <title>Methylomonas albis sp. nov. and Methylomonas fluvii sp. nov.: Two cold-adapted methanotrophs from the River Elbe and an amended description of Methylovulum psychrotolerans strain Eb1.</title>
        <authorList>
            <person name="Bussmann I.K."/>
            <person name="Klings K.-W."/>
            <person name="Warnstedt J."/>
            <person name="Hoppert M."/>
            <person name="Saborowski A."/>
            <person name="Horn F."/>
            <person name="Liebner S."/>
        </authorList>
    </citation>
    <scope>NUCLEOTIDE SEQUENCE [LARGE SCALE GENOMIC DNA]</scope>
    <source>
        <strain evidence="5 6">EbB</strain>
    </source>
</reference>
<feature type="site" description="Important for substrate specificity" evidence="3">
    <location>
        <position position="220"/>
    </location>
</feature>
<dbReference type="Pfam" id="PF01048">
    <property type="entry name" value="PNP_UDP_1"/>
    <property type="match status" value="1"/>
</dbReference>
<feature type="binding site" evidence="3">
    <location>
        <position position="9"/>
    </location>
    <ligand>
        <name>phosphate</name>
        <dbReference type="ChEBI" id="CHEBI:43474"/>
    </ligand>
</feature>
<comment type="pathway">
    <text evidence="3">Purine metabolism; purine nucleoside salvage.</text>
</comment>
<feature type="site" description="Important for substrate specificity" evidence="3">
    <location>
        <position position="166"/>
    </location>
</feature>
<dbReference type="NCBIfam" id="NF006599">
    <property type="entry name" value="PRK09136.1"/>
    <property type="match status" value="1"/>
</dbReference>
<dbReference type="EMBL" id="JACXST010000003">
    <property type="protein sequence ID" value="MBD9363237.1"/>
    <property type="molecule type" value="Genomic_DNA"/>
</dbReference>
<dbReference type="CDD" id="cd09010">
    <property type="entry name" value="MTAP_SsMTAPII_like_MTIP"/>
    <property type="match status" value="1"/>
</dbReference>
<dbReference type="InterPro" id="IPR035994">
    <property type="entry name" value="Nucleoside_phosphorylase_sf"/>
</dbReference>